<evidence type="ECO:0000256" key="2">
    <source>
        <dbReference type="ARBA" id="ARBA00010093"/>
    </source>
</evidence>
<dbReference type="PROSITE" id="PS00799">
    <property type="entry name" value="GRANULINS"/>
    <property type="match status" value="1"/>
</dbReference>
<dbReference type="InterPro" id="IPR039036">
    <property type="entry name" value="Granulin_fam"/>
</dbReference>
<accession>A0A673IHF9</accession>
<evidence type="ECO:0000256" key="4">
    <source>
        <dbReference type="ARBA" id="ARBA00023157"/>
    </source>
</evidence>
<proteinExistence type="inferred from homology"/>
<name>A0A673IHF9_9TELE</name>
<comment type="similarity">
    <text evidence="2">Belongs to the granulin family.</text>
</comment>
<dbReference type="GO" id="GO:0005576">
    <property type="term" value="C:extracellular region"/>
    <property type="evidence" value="ECO:0007669"/>
    <property type="project" value="UniProtKB-SubCell"/>
</dbReference>
<protein>
    <recommendedName>
        <fullName evidence="5">Granulins domain-containing protein</fullName>
    </recommendedName>
</protein>
<dbReference type="InterPro" id="IPR037277">
    <property type="entry name" value="Granulin_sf"/>
</dbReference>
<evidence type="ECO:0000256" key="3">
    <source>
        <dbReference type="ARBA" id="ARBA00022525"/>
    </source>
</evidence>
<dbReference type="Gene3D" id="2.10.25.160">
    <property type="entry name" value="Granulin"/>
    <property type="match status" value="1"/>
</dbReference>
<evidence type="ECO:0000313" key="6">
    <source>
        <dbReference type="Ensembl" id="ENSSRHP00000039036.1"/>
    </source>
</evidence>
<dbReference type="Proteomes" id="UP000472270">
    <property type="component" value="Unassembled WGS sequence"/>
</dbReference>
<dbReference type="Pfam" id="PF00396">
    <property type="entry name" value="Granulin"/>
    <property type="match status" value="1"/>
</dbReference>
<sequence length="96" mass="10651">VICPDQESECPDDTTCCQMPDGSWGCCAMKNAVCCEDKRHCCPQGTKCDLEHSRCVSATYGPSPLWRKFAARHRKPSERTAGMMVSQFYISLALKG</sequence>
<evidence type="ECO:0000313" key="7">
    <source>
        <dbReference type="Proteomes" id="UP000472270"/>
    </source>
</evidence>
<feature type="domain" description="Granulins" evidence="5">
    <location>
        <begin position="35"/>
        <end position="48"/>
    </location>
</feature>
<keyword evidence="4" id="KW-1015">Disulfide bond</keyword>
<reference evidence="6" key="2">
    <citation type="submission" date="2025-09" db="UniProtKB">
        <authorList>
            <consortium name="Ensembl"/>
        </authorList>
    </citation>
    <scope>IDENTIFICATION</scope>
</reference>
<dbReference type="AlphaFoldDB" id="A0A673IHF9"/>
<dbReference type="Ensembl" id="ENSSRHT00000040148.1">
    <property type="protein sequence ID" value="ENSSRHP00000039036.1"/>
    <property type="gene ID" value="ENSSRHG00000019875.1"/>
</dbReference>
<dbReference type="SMART" id="SM00277">
    <property type="entry name" value="GRAN"/>
    <property type="match status" value="1"/>
</dbReference>
<dbReference type="PANTHER" id="PTHR12274:SF6">
    <property type="entry name" value="GRANULIN B"/>
    <property type="match status" value="1"/>
</dbReference>
<keyword evidence="7" id="KW-1185">Reference proteome</keyword>
<dbReference type="InterPro" id="IPR000118">
    <property type="entry name" value="Granulin"/>
</dbReference>
<dbReference type="SUPFAM" id="SSF57277">
    <property type="entry name" value="Granulin repeat"/>
    <property type="match status" value="1"/>
</dbReference>
<reference evidence="6" key="1">
    <citation type="submission" date="2025-08" db="UniProtKB">
        <authorList>
            <consortium name="Ensembl"/>
        </authorList>
    </citation>
    <scope>IDENTIFICATION</scope>
</reference>
<organism evidence="6 7">
    <name type="scientific">Sinocyclocheilus rhinocerous</name>
    <dbReference type="NCBI Taxonomy" id="307959"/>
    <lineage>
        <taxon>Eukaryota</taxon>
        <taxon>Metazoa</taxon>
        <taxon>Chordata</taxon>
        <taxon>Craniata</taxon>
        <taxon>Vertebrata</taxon>
        <taxon>Euteleostomi</taxon>
        <taxon>Actinopterygii</taxon>
        <taxon>Neopterygii</taxon>
        <taxon>Teleostei</taxon>
        <taxon>Ostariophysi</taxon>
        <taxon>Cypriniformes</taxon>
        <taxon>Cyprinidae</taxon>
        <taxon>Cyprininae</taxon>
        <taxon>Sinocyclocheilus</taxon>
    </lineage>
</organism>
<keyword evidence="3" id="KW-0964">Secreted</keyword>
<dbReference type="FunFam" id="2.10.25.160:FF:000001">
    <property type="entry name" value="Granulin precursor"/>
    <property type="match status" value="1"/>
</dbReference>
<evidence type="ECO:0000256" key="1">
    <source>
        <dbReference type="ARBA" id="ARBA00004613"/>
    </source>
</evidence>
<evidence type="ECO:0000259" key="5">
    <source>
        <dbReference type="PROSITE" id="PS00799"/>
    </source>
</evidence>
<comment type="subcellular location">
    <subcellularLocation>
        <location evidence="1">Secreted</location>
    </subcellularLocation>
</comment>
<dbReference type="PANTHER" id="PTHR12274">
    <property type="entry name" value="GRANULIN"/>
    <property type="match status" value="1"/>
</dbReference>